<dbReference type="EMBL" id="CAJVQC010043265">
    <property type="protein sequence ID" value="CAG8777119.1"/>
    <property type="molecule type" value="Genomic_DNA"/>
</dbReference>
<protein>
    <submittedName>
        <fullName evidence="1">728_t:CDS:1</fullName>
    </submittedName>
</protein>
<proteinExistence type="predicted"/>
<evidence type="ECO:0000313" key="2">
    <source>
        <dbReference type="Proteomes" id="UP000789920"/>
    </source>
</evidence>
<feature type="non-terminal residue" evidence="1">
    <location>
        <position position="1"/>
    </location>
</feature>
<evidence type="ECO:0000313" key="1">
    <source>
        <dbReference type="EMBL" id="CAG8777119.1"/>
    </source>
</evidence>
<accession>A0ACA9R580</accession>
<dbReference type="Proteomes" id="UP000789920">
    <property type="component" value="Unassembled WGS sequence"/>
</dbReference>
<gene>
    <name evidence="1" type="ORF">RPERSI_LOCUS17073</name>
</gene>
<reference evidence="1" key="1">
    <citation type="submission" date="2021-06" db="EMBL/GenBank/DDBJ databases">
        <authorList>
            <person name="Kallberg Y."/>
            <person name="Tangrot J."/>
            <person name="Rosling A."/>
        </authorList>
    </citation>
    <scope>NUCLEOTIDE SEQUENCE</scope>
    <source>
        <strain evidence="1">MA461A</strain>
    </source>
</reference>
<comment type="caution">
    <text evidence="1">The sequence shown here is derived from an EMBL/GenBank/DDBJ whole genome shotgun (WGS) entry which is preliminary data.</text>
</comment>
<sequence length="82" mass="9767">KEETYDQPLQETHEPTIATNHARIQDSYVLEIKLHYKGKADDFFFAEIMVPVIFRESQRPVPAEWFHLEEDRAQNDIVFMES</sequence>
<organism evidence="1 2">
    <name type="scientific">Racocetra persica</name>
    <dbReference type="NCBI Taxonomy" id="160502"/>
    <lineage>
        <taxon>Eukaryota</taxon>
        <taxon>Fungi</taxon>
        <taxon>Fungi incertae sedis</taxon>
        <taxon>Mucoromycota</taxon>
        <taxon>Glomeromycotina</taxon>
        <taxon>Glomeromycetes</taxon>
        <taxon>Diversisporales</taxon>
        <taxon>Gigasporaceae</taxon>
        <taxon>Racocetra</taxon>
    </lineage>
</organism>
<name>A0ACA9R580_9GLOM</name>
<keyword evidence="2" id="KW-1185">Reference proteome</keyword>